<sequence length="102" mass="10770">MTYRLSDWGSSFNAEITIKNTTTAAINGWKLTFSFPGNQTINNAWNARTTQSGKQVTATNESWTATIPAGGTVGFGLSGNSTAGTNGIPTQFSLNNTTCTRA</sequence>
<dbReference type="SUPFAM" id="SSF49384">
    <property type="entry name" value="Carbohydrate-binding domain"/>
    <property type="match status" value="1"/>
</dbReference>
<dbReference type="InterPro" id="IPR012291">
    <property type="entry name" value="CBM2_carb-bd_dom_sf"/>
</dbReference>
<dbReference type="Pfam" id="PF00553">
    <property type="entry name" value="CBM_2"/>
    <property type="match status" value="1"/>
</dbReference>
<accession>A0A243RAY6</accession>
<dbReference type="SMART" id="SM00637">
    <property type="entry name" value="CBD_II"/>
    <property type="match status" value="1"/>
</dbReference>
<comment type="caution">
    <text evidence="2">The sequence shown here is derived from an EMBL/GenBank/DDBJ whole genome shotgun (WGS) entry which is preliminary data.</text>
</comment>
<protein>
    <recommendedName>
        <fullName evidence="1">CBM2 domain-containing protein</fullName>
    </recommendedName>
</protein>
<dbReference type="AlphaFoldDB" id="A0A243RAY6"/>
<reference evidence="2 3" key="1">
    <citation type="submission" date="2017-05" db="EMBL/GenBank/DDBJ databases">
        <title>Biotechnological potential of actinobacteria isolated from South African environments.</title>
        <authorList>
            <person name="Le Roes-Hill M."/>
            <person name="Prins A."/>
            <person name="Durrell K.A."/>
        </authorList>
    </citation>
    <scope>NUCLEOTIDE SEQUENCE [LARGE SCALE GENOMIC DNA]</scope>
    <source>
        <strain evidence="2">M26</strain>
    </source>
</reference>
<organism evidence="2 3">
    <name type="scientific">Streptosporangium minutum</name>
    <dbReference type="NCBI Taxonomy" id="569862"/>
    <lineage>
        <taxon>Bacteria</taxon>
        <taxon>Bacillati</taxon>
        <taxon>Actinomycetota</taxon>
        <taxon>Actinomycetes</taxon>
        <taxon>Streptosporangiales</taxon>
        <taxon>Streptosporangiaceae</taxon>
        <taxon>Streptosporangium</taxon>
    </lineage>
</organism>
<keyword evidence="3" id="KW-1185">Reference proteome</keyword>
<name>A0A243RAY6_9ACTN</name>
<feature type="domain" description="CBM2" evidence="1">
    <location>
        <begin position="1"/>
        <end position="102"/>
    </location>
</feature>
<gene>
    <name evidence="2" type="ORF">CA984_32420</name>
</gene>
<dbReference type="InterPro" id="IPR008965">
    <property type="entry name" value="CBM2/CBM3_carb-bd_dom_sf"/>
</dbReference>
<dbReference type="InterPro" id="IPR001919">
    <property type="entry name" value="CBD2"/>
</dbReference>
<dbReference type="Proteomes" id="UP000194761">
    <property type="component" value="Unassembled WGS sequence"/>
</dbReference>
<evidence type="ECO:0000313" key="3">
    <source>
        <dbReference type="Proteomes" id="UP000194761"/>
    </source>
</evidence>
<dbReference type="PROSITE" id="PS51173">
    <property type="entry name" value="CBM2"/>
    <property type="match status" value="1"/>
</dbReference>
<dbReference type="EMBL" id="NGFP01000201">
    <property type="protein sequence ID" value="OUC91785.1"/>
    <property type="molecule type" value="Genomic_DNA"/>
</dbReference>
<evidence type="ECO:0000313" key="2">
    <source>
        <dbReference type="EMBL" id="OUC91785.1"/>
    </source>
</evidence>
<dbReference type="GO" id="GO:0004553">
    <property type="term" value="F:hydrolase activity, hydrolyzing O-glycosyl compounds"/>
    <property type="evidence" value="ECO:0007669"/>
    <property type="project" value="InterPro"/>
</dbReference>
<proteinExistence type="predicted"/>
<evidence type="ECO:0000259" key="1">
    <source>
        <dbReference type="PROSITE" id="PS51173"/>
    </source>
</evidence>
<dbReference type="GO" id="GO:0005975">
    <property type="term" value="P:carbohydrate metabolic process"/>
    <property type="evidence" value="ECO:0007669"/>
    <property type="project" value="InterPro"/>
</dbReference>
<dbReference type="Gene3D" id="2.60.40.290">
    <property type="match status" value="1"/>
</dbReference>
<dbReference type="GO" id="GO:0030247">
    <property type="term" value="F:polysaccharide binding"/>
    <property type="evidence" value="ECO:0007669"/>
    <property type="project" value="UniProtKB-UniRule"/>
</dbReference>